<accession>J1JVP7</accession>
<evidence type="ECO:0000256" key="2">
    <source>
        <dbReference type="ARBA" id="ARBA00010270"/>
    </source>
</evidence>
<name>J1JVP7_9HYPH</name>
<proteinExistence type="inferred from homology"/>
<sequence length="113" mass="12632">MLVKKLTVLALMTSIIFSLSLKGYTIEINSPLAPIAPPKIAPLPKSDYAPLKTNRNFESHKTIPSKPSFKLNKGPDINHQQWCKSRFQAYRSSDNTYVDHGGVRQACNSPFSQ</sequence>
<keyword evidence="4" id="KW-0472">Membrane</keyword>
<evidence type="ECO:0000256" key="5">
    <source>
        <dbReference type="ARBA" id="ARBA00022734"/>
    </source>
</evidence>
<dbReference type="OrthoDB" id="7926476at2"/>
<comment type="subcellular location">
    <subcellularLocation>
        <location evidence="1">Membrane</location>
        <topology evidence="1">Single-pass membrane protein</topology>
    </subcellularLocation>
</comment>
<dbReference type="RefSeq" id="WP_008040080.1">
    <property type="nucleotide sequence ID" value="NZ_JH725147.1"/>
</dbReference>
<comment type="function">
    <text evidence="6">Has immunoglobulin-binding and hemagglutination properties, and can bind to mannose. Essential for virulence. May be involved in LPS biosynthesis or polysaccharide transport.</text>
</comment>
<comment type="caution">
    <text evidence="7">The sequence shown here is derived from an EMBL/GenBank/DDBJ whole genome shotgun (WGS) entry which is preliminary data.</text>
</comment>
<gene>
    <name evidence="7" type="ORF">ME5_01588</name>
</gene>
<dbReference type="Proteomes" id="UP000008952">
    <property type="component" value="Unassembled WGS sequence"/>
</dbReference>
<comment type="similarity">
    <text evidence="2">Belongs to the BA14k family.</text>
</comment>
<keyword evidence="4" id="KW-1003">Cell membrane</keyword>
<dbReference type="InterPro" id="IPR012413">
    <property type="entry name" value="BA14K"/>
</dbReference>
<keyword evidence="5" id="KW-0430">Lectin</keyword>
<dbReference type="Pfam" id="PF07886">
    <property type="entry name" value="BA14K"/>
    <property type="match status" value="1"/>
</dbReference>
<dbReference type="PATRIC" id="fig|1094558.3.peg.1699"/>
<evidence type="ECO:0000313" key="8">
    <source>
        <dbReference type="Proteomes" id="UP000008952"/>
    </source>
</evidence>
<dbReference type="HOGENOM" id="CLU_2128578_0_0_5"/>
<reference evidence="7 8" key="1">
    <citation type="submission" date="2012-03" db="EMBL/GenBank/DDBJ databases">
        <title>The Genome Sequence of Bartonella tamiae Th239.</title>
        <authorList>
            <consortium name="The Broad Institute Genome Sequencing Platform"/>
            <consortium name="The Broad Institute Genome Sequencing Center for Infectious Disease"/>
            <person name="Feldgarden M."/>
            <person name="Kirby J."/>
            <person name="Kosoy M."/>
            <person name="Birtles R."/>
            <person name="Probert W.S."/>
            <person name="Chiaraviglio L."/>
            <person name="Young S.K."/>
            <person name="Zeng Q."/>
            <person name="Gargeya S."/>
            <person name="Fitzgerald M."/>
            <person name="Haas B."/>
            <person name="Abouelleil A."/>
            <person name="Alvarado L."/>
            <person name="Arachchi H.M."/>
            <person name="Berlin A."/>
            <person name="Chapman S.B."/>
            <person name="Gearin G."/>
            <person name="Goldberg J."/>
            <person name="Griggs A."/>
            <person name="Gujja S."/>
            <person name="Hansen M."/>
            <person name="Heiman D."/>
            <person name="Howarth C."/>
            <person name="Larimer J."/>
            <person name="Lui A."/>
            <person name="MacDonald P.J.P."/>
            <person name="McCowen C."/>
            <person name="Montmayeur A."/>
            <person name="Murphy C."/>
            <person name="Neiman D."/>
            <person name="Pearson M."/>
            <person name="Priest M."/>
            <person name="Roberts A."/>
            <person name="Saif S."/>
            <person name="Shea T."/>
            <person name="Sisk P."/>
            <person name="Stolte C."/>
            <person name="Sykes S."/>
            <person name="Wortman J."/>
            <person name="Nusbaum C."/>
            <person name="Birren B."/>
        </authorList>
    </citation>
    <scope>NUCLEOTIDE SEQUENCE [LARGE SCALE GENOMIC DNA]</scope>
    <source>
        <strain evidence="7 8">Th239</strain>
    </source>
</reference>
<protein>
    <recommendedName>
        <fullName evidence="3">Lectin-like protein BA14k</fullName>
    </recommendedName>
</protein>
<evidence type="ECO:0000256" key="1">
    <source>
        <dbReference type="ARBA" id="ARBA00004167"/>
    </source>
</evidence>
<dbReference type="EMBL" id="AIMB01000008">
    <property type="protein sequence ID" value="EJF89037.1"/>
    <property type="molecule type" value="Genomic_DNA"/>
</dbReference>
<evidence type="ECO:0000256" key="6">
    <source>
        <dbReference type="ARBA" id="ARBA00025321"/>
    </source>
</evidence>
<evidence type="ECO:0000313" key="7">
    <source>
        <dbReference type="EMBL" id="EJF89037.1"/>
    </source>
</evidence>
<dbReference type="GO" id="GO:0016020">
    <property type="term" value="C:membrane"/>
    <property type="evidence" value="ECO:0007669"/>
    <property type="project" value="UniProtKB-SubCell"/>
</dbReference>
<evidence type="ECO:0000256" key="3">
    <source>
        <dbReference type="ARBA" id="ARBA00020552"/>
    </source>
</evidence>
<dbReference type="AlphaFoldDB" id="J1JVP7"/>
<keyword evidence="8" id="KW-1185">Reference proteome</keyword>
<evidence type="ECO:0000256" key="4">
    <source>
        <dbReference type="ARBA" id="ARBA00022475"/>
    </source>
</evidence>
<dbReference type="GO" id="GO:0030246">
    <property type="term" value="F:carbohydrate binding"/>
    <property type="evidence" value="ECO:0007669"/>
    <property type="project" value="UniProtKB-KW"/>
</dbReference>
<organism evidence="7 8">
    <name type="scientific">Bartonella tamiae Th239</name>
    <dbReference type="NCBI Taxonomy" id="1094558"/>
    <lineage>
        <taxon>Bacteria</taxon>
        <taxon>Pseudomonadati</taxon>
        <taxon>Pseudomonadota</taxon>
        <taxon>Alphaproteobacteria</taxon>
        <taxon>Hyphomicrobiales</taxon>
        <taxon>Bartonellaceae</taxon>
        <taxon>Bartonella</taxon>
    </lineage>
</organism>